<evidence type="ECO:0000259" key="2">
    <source>
        <dbReference type="Pfam" id="PF13966"/>
    </source>
</evidence>
<feature type="domain" description="Reverse transcriptase zinc-binding" evidence="2">
    <location>
        <begin position="115"/>
        <end position="199"/>
    </location>
</feature>
<dbReference type="OrthoDB" id="1107057at2759"/>
<feature type="coiled-coil region" evidence="1">
    <location>
        <begin position="81"/>
        <end position="108"/>
    </location>
</feature>
<dbReference type="InterPro" id="IPR026960">
    <property type="entry name" value="RVT-Znf"/>
</dbReference>
<proteinExistence type="predicted"/>
<gene>
    <name evidence="4" type="primary">LOC108858328</name>
</gene>
<sequence>MGSWMWRKLIKMRDIARSFHKKKLGNGRNTSFRYDNWSEKGVLITYLGERGIVDMGVIREATVEESIMGIRRKRRHRSMLLNDMEEMLKSVKEKLRAENEDVDIWRREAGYKSKFSTQETWMIMRIAEVKCSWSKSIWFSRATPKFAFVAWLAVKDRLSTMDRISKWDCGVDETCVLCKSEKESRNHLFFECDYSSKVWEHLTKGILVSDYTNDWLRILTIISSDHMERKKVFCLRYAFQATIHVIWRERNKRRHDEKPLPVGAVSRMIDKGIRNKLSILRSGGVKGWENGMKFWFSTPKLKVCIDEKATSMNSMKKGLHLM</sequence>
<dbReference type="RefSeq" id="XP_018487780.1">
    <property type="nucleotide sequence ID" value="XM_018632278.1"/>
</dbReference>
<accession>A0A6J0NTL6</accession>
<protein>
    <submittedName>
        <fullName evidence="4">Uncharacterized protein LOC108858328</fullName>
    </submittedName>
</protein>
<evidence type="ECO:0000313" key="4">
    <source>
        <dbReference type="RefSeq" id="XP_018487780.1"/>
    </source>
</evidence>
<dbReference type="Proteomes" id="UP000504610">
    <property type="component" value="Chromosome 5"/>
</dbReference>
<dbReference type="GeneID" id="108858328"/>
<evidence type="ECO:0000313" key="3">
    <source>
        <dbReference type="Proteomes" id="UP000504610"/>
    </source>
</evidence>
<organism evidence="3 4">
    <name type="scientific">Raphanus sativus</name>
    <name type="common">Radish</name>
    <name type="synonym">Raphanus raphanistrum var. sativus</name>
    <dbReference type="NCBI Taxonomy" id="3726"/>
    <lineage>
        <taxon>Eukaryota</taxon>
        <taxon>Viridiplantae</taxon>
        <taxon>Streptophyta</taxon>
        <taxon>Embryophyta</taxon>
        <taxon>Tracheophyta</taxon>
        <taxon>Spermatophyta</taxon>
        <taxon>Magnoliopsida</taxon>
        <taxon>eudicotyledons</taxon>
        <taxon>Gunneridae</taxon>
        <taxon>Pentapetalae</taxon>
        <taxon>rosids</taxon>
        <taxon>malvids</taxon>
        <taxon>Brassicales</taxon>
        <taxon>Brassicaceae</taxon>
        <taxon>Brassiceae</taxon>
        <taxon>Raphanus</taxon>
    </lineage>
</organism>
<dbReference type="PANTHER" id="PTHR33116">
    <property type="entry name" value="REVERSE TRANSCRIPTASE ZINC-BINDING DOMAIN-CONTAINING PROTEIN-RELATED-RELATED"/>
    <property type="match status" value="1"/>
</dbReference>
<evidence type="ECO:0000256" key="1">
    <source>
        <dbReference type="SAM" id="Coils"/>
    </source>
</evidence>
<keyword evidence="3" id="KW-1185">Reference proteome</keyword>
<dbReference type="KEGG" id="rsz:108858328"/>
<reference evidence="3" key="1">
    <citation type="journal article" date="2019" name="Database">
        <title>The radish genome database (RadishGD): an integrated information resource for radish genomics.</title>
        <authorList>
            <person name="Yu H.J."/>
            <person name="Baek S."/>
            <person name="Lee Y.J."/>
            <person name="Cho A."/>
            <person name="Mun J.H."/>
        </authorList>
    </citation>
    <scope>NUCLEOTIDE SEQUENCE [LARGE SCALE GENOMIC DNA]</scope>
    <source>
        <strain evidence="3">cv. WK10039</strain>
    </source>
</reference>
<keyword evidence="1" id="KW-0175">Coiled coil</keyword>
<dbReference type="PANTHER" id="PTHR33116:SF66">
    <property type="entry name" value="REVERSE TRANSCRIPTASE ZINC-BINDING DOMAIN-CONTAINING PROTEIN"/>
    <property type="match status" value="1"/>
</dbReference>
<dbReference type="Pfam" id="PF13966">
    <property type="entry name" value="zf-RVT"/>
    <property type="match status" value="1"/>
</dbReference>
<dbReference type="AlphaFoldDB" id="A0A6J0NTL6"/>
<reference evidence="4" key="2">
    <citation type="submission" date="2025-08" db="UniProtKB">
        <authorList>
            <consortium name="RefSeq"/>
        </authorList>
    </citation>
    <scope>IDENTIFICATION</scope>
    <source>
        <tissue evidence="4">Leaf</tissue>
    </source>
</reference>
<name>A0A6J0NTL6_RAPSA</name>